<evidence type="ECO:0000256" key="7">
    <source>
        <dbReference type="ARBA" id="ARBA00022692"/>
    </source>
</evidence>
<organism evidence="18">
    <name type="scientific">Peirates arcuatus</name>
    <dbReference type="NCBI Taxonomy" id="1442416"/>
    <lineage>
        <taxon>Eukaryota</taxon>
        <taxon>Metazoa</taxon>
        <taxon>Ecdysozoa</taxon>
        <taxon>Arthropoda</taxon>
        <taxon>Hexapoda</taxon>
        <taxon>Insecta</taxon>
        <taxon>Pterygota</taxon>
        <taxon>Neoptera</taxon>
        <taxon>Paraneoptera</taxon>
        <taxon>Hemiptera</taxon>
        <taxon>Heteroptera</taxon>
        <taxon>Panheteroptera</taxon>
        <taxon>Cimicomorpha</taxon>
        <taxon>Reduviidae</taxon>
        <taxon>Peiratinae</taxon>
        <taxon>Peirates</taxon>
    </lineage>
</organism>
<proteinExistence type="inferred from homology"/>
<comment type="catalytic activity">
    <reaction evidence="15">
        <text>a ubiquinone + NADH + 5 H(+)(in) = a ubiquinol + NAD(+) + 4 H(+)(out)</text>
        <dbReference type="Rhea" id="RHEA:29091"/>
        <dbReference type="Rhea" id="RHEA-COMP:9565"/>
        <dbReference type="Rhea" id="RHEA-COMP:9566"/>
        <dbReference type="ChEBI" id="CHEBI:15378"/>
        <dbReference type="ChEBI" id="CHEBI:16389"/>
        <dbReference type="ChEBI" id="CHEBI:17976"/>
        <dbReference type="ChEBI" id="CHEBI:57540"/>
        <dbReference type="ChEBI" id="CHEBI:57945"/>
        <dbReference type="EC" id="7.1.1.2"/>
    </reaction>
</comment>
<dbReference type="InterPro" id="IPR050269">
    <property type="entry name" value="ComplexI_Subunit6"/>
</dbReference>
<evidence type="ECO:0000256" key="9">
    <source>
        <dbReference type="ARBA" id="ARBA00022982"/>
    </source>
</evidence>
<evidence type="ECO:0000313" key="18">
    <source>
        <dbReference type="EMBL" id="AHF21754.1"/>
    </source>
</evidence>
<evidence type="ECO:0000256" key="17">
    <source>
        <dbReference type="SAM" id="SignalP"/>
    </source>
</evidence>
<keyword evidence="8" id="KW-1278">Translocase</keyword>
<keyword evidence="12 18" id="KW-0496">Mitochondrion</keyword>
<dbReference type="GeneID" id="19591603"/>
<name>A0A059SWR8_9HEMI</name>
<evidence type="ECO:0000256" key="12">
    <source>
        <dbReference type="ARBA" id="ARBA00023128"/>
    </source>
</evidence>
<reference evidence="18" key="2">
    <citation type="journal article" date="2014" name="Mitochondrial DNA">
        <title>The complete mitochondrial genome of an assassin bug Peirates arcuatus (Hemiptera: Reduviidae).</title>
        <authorList>
            <person name="Zhao G."/>
            <person name="Li H."/>
            <person name="Song F."/>
            <person name="Cai W."/>
        </authorList>
    </citation>
    <scope>NUCLEOTIDE SEQUENCE</scope>
</reference>
<evidence type="ECO:0000256" key="10">
    <source>
        <dbReference type="ARBA" id="ARBA00022989"/>
    </source>
</evidence>
<dbReference type="RefSeq" id="YP_009040493.1">
    <property type="nucleotide sequence ID" value="NC_024264.1"/>
</dbReference>
<geneLocation type="mitochondrion" evidence="18"/>
<dbReference type="GO" id="GO:0031966">
    <property type="term" value="C:mitochondrial membrane"/>
    <property type="evidence" value="ECO:0007669"/>
    <property type="project" value="UniProtKB-SubCell"/>
</dbReference>
<evidence type="ECO:0000256" key="11">
    <source>
        <dbReference type="ARBA" id="ARBA00023027"/>
    </source>
</evidence>
<keyword evidence="5" id="KW-0813">Transport</keyword>
<keyword evidence="17" id="KW-0732">Signal</keyword>
<feature type="transmembrane region" description="Helical" evidence="16">
    <location>
        <begin position="51"/>
        <end position="72"/>
    </location>
</feature>
<evidence type="ECO:0000256" key="2">
    <source>
        <dbReference type="ARBA" id="ARBA00005698"/>
    </source>
</evidence>
<evidence type="ECO:0000256" key="16">
    <source>
        <dbReference type="SAM" id="Phobius"/>
    </source>
</evidence>
<sequence>MFMLTMMMSLLMSLTFPTMKHPLSMGLILILQTIIIAMISGMMINMFWFSYILIMTILSGMLVLFIYMASVASNEKFNSSLKNSSYVIFLFSLSIILSLFVDQLEMSKKWPTKSESIMDTEYLMTLNKMFNVHNMYLTIVMISYLFLTMIIISYIVNVHEGPLRMKN</sequence>
<protein>
    <recommendedName>
        <fullName evidence="4">NADH-ubiquinone oxidoreductase chain 6</fullName>
        <ecNumber evidence="3">7.1.1.2</ecNumber>
    </recommendedName>
    <alternativeName>
        <fullName evidence="14">NADH dehydrogenase subunit 6</fullName>
    </alternativeName>
</protein>
<evidence type="ECO:0000256" key="3">
    <source>
        <dbReference type="ARBA" id="ARBA00012944"/>
    </source>
</evidence>
<evidence type="ECO:0000256" key="5">
    <source>
        <dbReference type="ARBA" id="ARBA00022448"/>
    </source>
</evidence>
<evidence type="ECO:0000256" key="14">
    <source>
        <dbReference type="ARBA" id="ARBA00031019"/>
    </source>
</evidence>
<accession>A0A059SWR8</accession>
<dbReference type="EC" id="7.1.1.2" evidence="3"/>
<keyword evidence="9" id="KW-0249">Electron transport</keyword>
<evidence type="ECO:0000256" key="13">
    <source>
        <dbReference type="ARBA" id="ARBA00023136"/>
    </source>
</evidence>
<evidence type="ECO:0000256" key="6">
    <source>
        <dbReference type="ARBA" id="ARBA00022660"/>
    </source>
</evidence>
<keyword evidence="6" id="KW-0679">Respiratory chain</keyword>
<keyword evidence="13 16" id="KW-0472">Membrane</keyword>
<comment type="subcellular location">
    <subcellularLocation>
        <location evidence="1">Mitochondrion membrane</location>
        <topology evidence="1">Multi-pass membrane protein</topology>
    </subcellularLocation>
</comment>
<dbReference type="EMBL" id="KF752445">
    <property type="protein sequence ID" value="AHF21754.1"/>
    <property type="molecule type" value="Genomic_DNA"/>
</dbReference>
<keyword evidence="7 16" id="KW-0812">Transmembrane</keyword>
<dbReference type="AlphaFoldDB" id="A0A059SWR8"/>
<dbReference type="GO" id="GO:0008137">
    <property type="term" value="F:NADH dehydrogenase (ubiquinone) activity"/>
    <property type="evidence" value="ECO:0007669"/>
    <property type="project" value="UniProtKB-EC"/>
</dbReference>
<evidence type="ECO:0000256" key="1">
    <source>
        <dbReference type="ARBA" id="ARBA00004225"/>
    </source>
</evidence>
<dbReference type="PANTHER" id="PTHR11435:SF1">
    <property type="entry name" value="NADH-UBIQUINONE OXIDOREDUCTASE CHAIN 6"/>
    <property type="match status" value="1"/>
</dbReference>
<evidence type="ECO:0000256" key="15">
    <source>
        <dbReference type="ARBA" id="ARBA00049551"/>
    </source>
</evidence>
<dbReference type="PANTHER" id="PTHR11435">
    <property type="entry name" value="NADH UBIQUINONE OXIDOREDUCTASE SUBUNIT ND6"/>
    <property type="match status" value="1"/>
</dbReference>
<reference evidence="18" key="1">
    <citation type="submission" date="2013-10" db="EMBL/GenBank/DDBJ databases">
        <authorList>
            <person name="Zhao G.Y."/>
            <person name="Cai W.Z."/>
        </authorList>
    </citation>
    <scope>NUCLEOTIDE SEQUENCE</scope>
</reference>
<feature type="chain" id="PRO_5012994737" description="NADH-ubiquinone oxidoreductase chain 6" evidence="17">
    <location>
        <begin position="16"/>
        <end position="167"/>
    </location>
</feature>
<feature type="signal peptide" evidence="17">
    <location>
        <begin position="1"/>
        <end position="15"/>
    </location>
</feature>
<evidence type="ECO:0000256" key="4">
    <source>
        <dbReference type="ARBA" id="ARBA00021095"/>
    </source>
</evidence>
<feature type="transmembrane region" description="Helical" evidence="16">
    <location>
        <begin position="135"/>
        <end position="156"/>
    </location>
</feature>
<feature type="transmembrane region" description="Helical" evidence="16">
    <location>
        <begin position="84"/>
        <end position="101"/>
    </location>
</feature>
<gene>
    <name evidence="18" type="primary">ND6</name>
</gene>
<dbReference type="CTD" id="4541"/>
<keyword evidence="10 16" id="KW-1133">Transmembrane helix</keyword>
<keyword evidence="11" id="KW-0520">NAD</keyword>
<comment type="similarity">
    <text evidence="2">Belongs to the complex I subunit 6 family.</text>
</comment>
<evidence type="ECO:0000256" key="8">
    <source>
        <dbReference type="ARBA" id="ARBA00022967"/>
    </source>
</evidence>